<protein>
    <submittedName>
        <fullName evidence="1">Uncharacterized protein</fullName>
    </submittedName>
</protein>
<dbReference type="Proteomes" id="UP000194948">
    <property type="component" value="Chromosome"/>
</dbReference>
<reference evidence="2" key="1">
    <citation type="submission" date="2017-05" db="EMBL/GenBank/DDBJ databases">
        <title>The Genome Sequence of EEnterococcus faecalis 9F2_4866.</title>
        <authorList>
            <consortium name="The Broad Institute Genomics Platform"/>
            <consortium name="The Broad Institute Genomic Center for Infectious Diseases"/>
            <person name="Earl A."/>
            <person name="Manson A."/>
            <person name="Schwartman J."/>
            <person name="Gilmore M."/>
            <person name="Abouelleil A."/>
            <person name="Cao P."/>
            <person name="Chapman S."/>
            <person name="Cusick C."/>
            <person name="Shea T."/>
            <person name="Young S."/>
            <person name="Neafsey D."/>
            <person name="Nusbaum C."/>
            <person name="Birren B."/>
        </authorList>
    </citation>
    <scope>NUCLEOTIDE SEQUENCE [LARGE SCALE GENOMIC DNA]</scope>
    <source>
        <strain evidence="2">7F3_DIV0205</strain>
    </source>
</reference>
<organism evidence="1 2">
    <name type="scientific">Candidatus Enterococcus palustris</name>
    <dbReference type="NCBI Taxonomy" id="1834189"/>
    <lineage>
        <taxon>Bacteria</taxon>
        <taxon>Bacillati</taxon>
        <taxon>Bacillota</taxon>
        <taxon>Bacilli</taxon>
        <taxon>Lactobacillales</taxon>
        <taxon>Enterococcaceae</taxon>
        <taxon>Enterococcus</taxon>
    </lineage>
</organism>
<keyword evidence="2" id="KW-1185">Reference proteome</keyword>
<dbReference type="EMBL" id="CP147244">
    <property type="protein sequence ID" value="WYK01040.1"/>
    <property type="molecule type" value="Genomic_DNA"/>
</dbReference>
<accession>A0AAQ3Y5H6</accession>
<sequence>MEFTKKNVMDQVALVKKTIIDNDVVNFYLETLINDIGEMEDGQWEYFPRMNLSDKK</sequence>
<dbReference type="RefSeq" id="WP_170923018.1">
    <property type="nucleotide sequence ID" value="NZ_CP147244.1"/>
</dbReference>
<proteinExistence type="predicted"/>
<evidence type="ECO:0000313" key="1">
    <source>
        <dbReference type="EMBL" id="WYK01040.1"/>
    </source>
</evidence>
<evidence type="ECO:0000313" key="2">
    <source>
        <dbReference type="Proteomes" id="UP000194948"/>
    </source>
</evidence>
<gene>
    <name evidence="1" type="ORF">A5821_002166</name>
</gene>
<reference evidence="1 2" key="2">
    <citation type="submission" date="2024-03" db="EMBL/GenBank/DDBJ databases">
        <title>The Genome Sequence of Enterococcus sp. DIV0205d.</title>
        <authorList>
            <consortium name="The Broad Institute Genomics Platform"/>
            <consortium name="The Broad Institute Microbial Omics Core"/>
            <consortium name="The Broad Institute Genomic Center for Infectious Diseases"/>
            <person name="Earl A."/>
            <person name="Manson A."/>
            <person name="Gilmore M."/>
            <person name="Schwartman J."/>
            <person name="Shea T."/>
            <person name="Abouelleil A."/>
            <person name="Cao P."/>
            <person name="Chapman S."/>
            <person name="Cusick C."/>
            <person name="Young S."/>
            <person name="Neafsey D."/>
            <person name="Nusbaum C."/>
            <person name="Birren B."/>
        </authorList>
    </citation>
    <scope>NUCLEOTIDE SEQUENCE [LARGE SCALE GENOMIC DNA]</scope>
    <source>
        <strain evidence="1 2">7F3_DIV0205</strain>
    </source>
</reference>
<name>A0AAQ3Y5H6_9ENTE</name>
<dbReference type="AlphaFoldDB" id="A0AAQ3Y5H6"/>